<reference evidence="2 3" key="1">
    <citation type="journal article" date="2023" name="Nat. Commun.">
        <title>Genomic dissection of endemic carbapenem resistance reveals metallo-beta-lactamase dissemination through clonal, plasmid and integron transfer.</title>
        <authorList>
            <person name="Macesic N."/>
            <person name="Hawkey J."/>
            <person name="Vezina B."/>
            <person name="Wisniewski J.A."/>
            <person name="Cottingham H."/>
            <person name="Blakeway L.V."/>
            <person name="Harshegyi T."/>
            <person name="Pragastis K."/>
            <person name="Badoordeen G.Z."/>
            <person name="Dennison A."/>
            <person name="Spelman D.W."/>
            <person name="Jenney A.W.J."/>
            <person name="Peleg A.Y."/>
        </authorList>
    </citation>
    <scope>NUCLEOTIDE SEQUENCE [LARGE SCALE GENOMIC DNA]</scope>
    <source>
        <strain evidence="2 3">CPO239</strain>
    </source>
</reference>
<name>A0ABU6KTN0_ENTAS</name>
<dbReference type="RefSeq" id="WP_241175366.1">
    <property type="nucleotide sequence ID" value="NZ_JAKWHR010000165.1"/>
</dbReference>
<dbReference type="EMBL" id="JARTQQ020000001">
    <property type="protein sequence ID" value="MEC5729335.1"/>
    <property type="molecule type" value="Genomic_DNA"/>
</dbReference>
<sequence length="137" mass="15542">MWANFWAAVSALSSTATLGVAVWAMFRWRKQEELKAKQDFKKAVGVLTDTLAQLPLIFKDDEHIREYSDRLDDLTSRFVSAAHAWHCTEGMLDKNKTINDSWGKVDDLIADYVAGKCERTPISEACGIILRAKFVFK</sequence>
<keyword evidence="3" id="KW-1185">Reference proteome</keyword>
<accession>A0ABU6KTN0</accession>
<evidence type="ECO:0000313" key="2">
    <source>
        <dbReference type="EMBL" id="MEC5729335.1"/>
    </source>
</evidence>
<feature type="transmembrane region" description="Helical" evidence="1">
    <location>
        <begin position="6"/>
        <end position="26"/>
    </location>
</feature>
<evidence type="ECO:0000256" key="1">
    <source>
        <dbReference type="SAM" id="Phobius"/>
    </source>
</evidence>
<keyword evidence="1" id="KW-0472">Membrane</keyword>
<keyword evidence="1" id="KW-0812">Transmembrane</keyword>
<organism evidence="2 3">
    <name type="scientific">Enterobacter asburiae</name>
    <dbReference type="NCBI Taxonomy" id="61645"/>
    <lineage>
        <taxon>Bacteria</taxon>
        <taxon>Pseudomonadati</taxon>
        <taxon>Pseudomonadota</taxon>
        <taxon>Gammaproteobacteria</taxon>
        <taxon>Enterobacterales</taxon>
        <taxon>Enterobacteriaceae</taxon>
        <taxon>Enterobacter</taxon>
        <taxon>Enterobacter cloacae complex</taxon>
    </lineage>
</organism>
<proteinExistence type="predicted"/>
<gene>
    <name evidence="2" type="ORF">QAA55_013045</name>
</gene>
<dbReference type="Proteomes" id="UP001175344">
    <property type="component" value="Unassembled WGS sequence"/>
</dbReference>
<protein>
    <submittedName>
        <fullName evidence="2">Uncharacterized protein</fullName>
    </submittedName>
</protein>
<evidence type="ECO:0000313" key="3">
    <source>
        <dbReference type="Proteomes" id="UP001175344"/>
    </source>
</evidence>
<keyword evidence="1" id="KW-1133">Transmembrane helix</keyword>
<comment type="caution">
    <text evidence="2">The sequence shown here is derived from an EMBL/GenBank/DDBJ whole genome shotgun (WGS) entry which is preliminary data.</text>
</comment>